<dbReference type="InterPro" id="IPR013950">
    <property type="entry name" value="Mis14/Nsl1"/>
</dbReference>
<name>A0A2H3C7L0_9AGAR</name>
<dbReference type="Pfam" id="PF08641">
    <property type="entry name" value="Mis14"/>
    <property type="match status" value="1"/>
</dbReference>
<evidence type="ECO:0000313" key="2">
    <source>
        <dbReference type="Proteomes" id="UP000218334"/>
    </source>
</evidence>
<dbReference type="AlphaFoldDB" id="A0A2H3C7L0"/>
<organism evidence="1 2">
    <name type="scientific">Armillaria solidipes</name>
    <dbReference type="NCBI Taxonomy" id="1076256"/>
    <lineage>
        <taxon>Eukaryota</taxon>
        <taxon>Fungi</taxon>
        <taxon>Dikarya</taxon>
        <taxon>Basidiomycota</taxon>
        <taxon>Agaricomycotina</taxon>
        <taxon>Agaricomycetes</taxon>
        <taxon>Agaricomycetidae</taxon>
        <taxon>Agaricales</taxon>
        <taxon>Marasmiineae</taxon>
        <taxon>Physalacriaceae</taxon>
        <taxon>Armillaria</taxon>
    </lineage>
</organism>
<reference evidence="2" key="1">
    <citation type="journal article" date="2017" name="Nat. Ecol. Evol.">
        <title>Genome expansion and lineage-specific genetic innovations in the forest pathogenic fungi Armillaria.</title>
        <authorList>
            <person name="Sipos G."/>
            <person name="Prasanna A.N."/>
            <person name="Walter M.C."/>
            <person name="O'Connor E."/>
            <person name="Balint B."/>
            <person name="Krizsan K."/>
            <person name="Kiss B."/>
            <person name="Hess J."/>
            <person name="Varga T."/>
            <person name="Slot J."/>
            <person name="Riley R."/>
            <person name="Boka B."/>
            <person name="Rigling D."/>
            <person name="Barry K."/>
            <person name="Lee J."/>
            <person name="Mihaltcheva S."/>
            <person name="LaButti K."/>
            <person name="Lipzen A."/>
            <person name="Waldron R."/>
            <person name="Moloney N.M."/>
            <person name="Sperisen C."/>
            <person name="Kredics L."/>
            <person name="Vagvoelgyi C."/>
            <person name="Patrignani A."/>
            <person name="Fitzpatrick D."/>
            <person name="Nagy I."/>
            <person name="Doyle S."/>
            <person name="Anderson J.B."/>
            <person name="Grigoriev I.V."/>
            <person name="Gueldener U."/>
            <person name="Muensterkoetter M."/>
            <person name="Nagy L.G."/>
        </authorList>
    </citation>
    <scope>NUCLEOTIDE SEQUENCE [LARGE SCALE GENOMIC DNA]</scope>
    <source>
        <strain evidence="2">28-4</strain>
    </source>
</reference>
<keyword evidence="2" id="KW-1185">Reference proteome</keyword>
<protein>
    <submittedName>
        <fullName evidence="1">Uncharacterized protein</fullName>
    </submittedName>
</protein>
<sequence>MESSRDDILRVNVDTQADFQRIKADYSRQFLSFVEEQIRTQGLESQRTAMVAHAQQYLDRTFSMAQSNLRINGRNQSLTESDPGTLAHCHWSSGFLHQNLDMEPFDEALDRRIWALADSRLGWHKVVAETRRTVPMEIEATFEKLIRQERDADAADDDLDISVDEDTEPLPGDEFLARRYSKIQDELHKAIAETTALDQAIPNQTERSLKYENASAEIKTLKP</sequence>
<accession>A0A2H3C7L0</accession>
<dbReference type="GO" id="GO:0000776">
    <property type="term" value="C:kinetochore"/>
    <property type="evidence" value="ECO:0007669"/>
    <property type="project" value="InterPro"/>
</dbReference>
<evidence type="ECO:0000313" key="1">
    <source>
        <dbReference type="EMBL" id="PBK77880.1"/>
    </source>
</evidence>
<proteinExistence type="predicted"/>
<dbReference type="GO" id="GO:0000070">
    <property type="term" value="P:mitotic sister chromatid segregation"/>
    <property type="evidence" value="ECO:0007669"/>
    <property type="project" value="InterPro"/>
</dbReference>
<dbReference type="Proteomes" id="UP000218334">
    <property type="component" value="Unassembled WGS sequence"/>
</dbReference>
<gene>
    <name evidence="1" type="ORF">ARMSODRAFT_11662</name>
</gene>
<dbReference type="EMBL" id="KZ293415">
    <property type="protein sequence ID" value="PBK77880.1"/>
    <property type="molecule type" value="Genomic_DNA"/>
</dbReference>